<dbReference type="Gene3D" id="3.30.200.20">
    <property type="entry name" value="Phosphorylase Kinase, domain 1"/>
    <property type="match status" value="1"/>
</dbReference>
<dbReference type="OMA" id="SHVHEAN"/>
<dbReference type="InterPro" id="IPR000719">
    <property type="entry name" value="Prot_kinase_dom"/>
</dbReference>
<dbReference type="GO" id="GO:0005634">
    <property type="term" value="C:nucleus"/>
    <property type="evidence" value="ECO:0007669"/>
    <property type="project" value="TreeGrafter"/>
</dbReference>
<keyword evidence="4" id="KW-0808">Transferase</keyword>
<proteinExistence type="predicted"/>
<evidence type="ECO:0000256" key="5">
    <source>
        <dbReference type="ARBA" id="ARBA00022737"/>
    </source>
</evidence>
<evidence type="ECO:0000256" key="4">
    <source>
        <dbReference type="ARBA" id="ARBA00022679"/>
    </source>
</evidence>
<dbReference type="PANTHER" id="PTHR11042:SF160">
    <property type="entry name" value="EUKARYOTIC TRANSLATION INITIATION FACTOR 2-ALPHA KINASE 1"/>
    <property type="match status" value="1"/>
</dbReference>
<feature type="region of interest" description="Disordered" evidence="15">
    <location>
        <begin position="1"/>
        <end position="34"/>
    </location>
</feature>
<dbReference type="Pfam" id="PF22949">
    <property type="entry name" value="HRI2_3H"/>
    <property type="match status" value="1"/>
</dbReference>
<evidence type="ECO:0000256" key="12">
    <source>
        <dbReference type="ARBA" id="ARBA00042456"/>
    </source>
</evidence>
<dbReference type="SMART" id="SM00220">
    <property type="entry name" value="S_TKc"/>
    <property type="match status" value="1"/>
</dbReference>
<keyword evidence="6" id="KW-0547">Nucleotide-binding</keyword>
<dbReference type="InterPro" id="IPR050339">
    <property type="entry name" value="CC_SR_Kinase"/>
</dbReference>
<feature type="domain" description="Protein kinase" evidence="16">
    <location>
        <begin position="142"/>
        <end position="469"/>
    </location>
</feature>
<dbReference type="Pfam" id="PF00069">
    <property type="entry name" value="Pkinase"/>
    <property type="match status" value="1"/>
</dbReference>
<name>A0A2K5D346_AOTNA</name>
<evidence type="ECO:0000256" key="15">
    <source>
        <dbReference type="SAM" id="MobiDB-lite"/>
    </source>
</evidence>
<keyword evidence="8" id="KW-0067">ATP-binding</keyword>
<dbReference type="GO" id="GO:0005524">
    <property type="term" value="F:ATP binding"/>
    <property type="evidence" value="ECO:0007669"/>
    <property type="project" value="UniProtKB-KW"/>
</dbReference>
<evidence type="ECO:0000256" key="9">
    <source>
        <dbReference type="ARBA" id="ARBA00022843"/>
    </source>
</evidence>
<organism evidence="17 18">
    <name type="scientific">Aotus nancymaae</name>
    <name type="common">Ma's night monkey</name>
    <dbReference type="NCBI Taxonomy" id="37293"/>
    <lineage>
        <taxon>Eukaryota</taxon>
        <taxon>Metazoa</taxon>
        <taxon>Chordata</taxon>
        <taxon>Craniata</taxon>
        <taxon>Vertebrata</taxon>
        <taxon>Euteleostomi</taxon>
        <taxon>Mammalia</taxon>
        <taxon>Eutheria</taxon>
        <taxon>Euarchontoglires</taxon>
        <taxon>Primates</taxon>
        <taxon>Haplorrhini</taxon>
        <taxon>Platyrrhini</taxon>
        <taxon>Aotidae</taxon>
        <taxon>Aotus</taxon>
    </lineage>
</organism>
<dbReference type="GO" id="GO:0005737">
    <property type="term" value="C:cytoplasm"/>
    <property type="evidence" value="ECO:0007669"/>
    <property type="project" value="TreeGrafter"/>
</dbReference>
<feature type="coiled-coil region" evidence="14">
    <location>
        <begin position="474"/>
        <end position="503"/>
    </location>
</feature>
<dbReference type="AlphaFoldDB" id="A0A2K5D346"/>
<sequence length="517" mass="58288">MQGGSFGACKPEEGDGVGAVAATPGPEPKYDESDVPAELQVLEEPLQQPIFPFAVANQLLLVSLLEHLSHVHEANSLCSRQVFKLLCQTSVKMGLLSSFTCSDKFSSLRHHNRAITHLMRSVKRVPQDPYFEAQSSRYLNEFEELTILGKGGYRRLYKVRNKLDGQYYAIKKTLIKGANETDCMKVLREVKVLAGLQHPNIVVYRSTWIEHIHMIQPQADRAAIELPSLKVLSDQEDRDQHEVKNDESSSSSIIFLVNYTTNLIVRDTAEFESILELQENGLAALSTSLIVEQELPLRRNSHLEVSFTSTEESSKAHVNFLGQTEAQYHLMLHVQMQLRELSLWDWTARRNKRGRECVDESVCPYVMATTSYRTQTGPIETGREHQHIEASEYDDTSDMYSLGVILLELFQPFGTEMEQAEVLTGLGTGQLPEPLSKRCPVQAKYIQHLTGRNSSQRPSAIQLLQSELFQNPGNVNLTLQMKIIEQEKETAELKKQLNLLSQDKGVRDDGKDGGVHV</sequence>
<dbReference type="Gene3D" id="1.10.510.10">
    <property type="entry name" value="Transferase(Phosphotransferase) domain 1"/>
    <property type="match status" value="1"/>
</dbReference>
<dbReference type="PANTHER" id="PTHR11042">
    <property type="entry name" value="EUKARYOTIC TRANSLATION INITIATION FACTOR 2-ALPHA KINASE EIF2-ALPHA KINASE -RELATED"/>
    <property type="match status" value="1"/>
</dbReference>
<dbReference type="FunFam" id="3.30.200.20:FF:000380">
    <property type="entry name" value="Eukaryotic translation initiation factor 2 alpha kinase 1"/>
    <property type="match status" value="1"/>
</dbReference>
<evidence type="ECO:0000256" key="11">
    <source>
        <dbReference type="ARBA" id="ARBA00040433"/>
    </source>
</evidence>
<evidence type="ECO:0000259" key="16">
    <source>
        <dbReference type="PROSITE" id="PS50011"/>
    </source>
</evidence>
<evidence type="ECO:0000256" key="13">
    <source>
        <dbReference type="ARBA" id="ARBA00046654"/>
    </source>
</evidence>
<keyword evidence="10" id="KW-1015">Disulfide bond</keyword>
<keyword evidence="5" id="KW-0677">Repeat</keyword>
<evidence type="ECO:0000256" key="2">
    <source>
        <dbReference type="ARBA" id="ARBA00022527"/>
    </source>
</evidence>
<dbReference type="InterPro" id="IPR011009">
    <property type="entry name" value="Kinase-like_dom_sf"/>
</dbReference>
<evidence type="ECO:0000256" key="6">
    <source>
        <dbReference type="ARBA" id="ARBA00022741"/>
    </source>
</evidence>
<keyword evidence="2" id="KW-0723">Serine/threonine-protein kinase</keyword>
<evidence type="ECO:0000256" key="7">
    <source>
        <dbReference type="ARBA" id="ARBA00022777"/>
    </source>
</evidence>
<dbReference type="PROSITE" id="PS50011">
    <property type="entry name" value="PROTEIN_KINASE_DOM"/>
    <property type="match status" value="1"/>
</dbReference>
<keyword evidence="14" id="KW-0175">Coiled coil</keyword>
<dbReference type="EC" id="2.7.11.1" evidence="1"/>
<keyword evidence="9" id="KW-0832">Ubl conjugation</keyword>
<dbReference type="InterPro" id="IPR054521">
    <property type="entry name" value="HRI2_3H"/>
</dbReference>
<evidence type="ECO:0000256" key="14">
    <source>
        <dbReference type="SAM" id="Coils"/>
    </source>
</evidence>
<evidence type="ECO:0000256" key="8">
    <source>
        <dbReference type="ARBA" id="ARBA00022840"/>
    </source>
</evidence>
<evidence type="ECO:0000313" key="18">
    <source>
        <dbReference type="Proteomes" id="UP000233020"/>
    </source>
</evidence>
<evidence type="ECO:0000256" key="3">
    <source>
        <dbReference type="ARBA" id="ARBA00022553"/>
    </source>
</evidence>
<reference evidence="17" key="2">
    <citation type="submission" date="2025-09" db="UniProtKB">
        <authorList>
            <consortium name="Ensembl"/>
        </authorList>
    </citation>
    <scope>IDENTIFICATION</scope>
</reference>
<comment type="subunit">
    <text evidence="13">Synthesized in an inactive form that binds to the N-terminal domain of CDC37. Has to be associated with a multiprotein complex containing Hsp90, CDC37 and PPP5C for maturation and activation by autophosphorylation. The phosphatase PPP5C modulates this activation. Homodimer; homodimerizes in presence of heme, forming a disulfide-linked inactive homodimer. Interacts with DELE1; binds both to full-length DELE1 and processed form of DELE1 (S-DELE1) in response to stress, leading to activate its protein kinase activity and trigger the integrated stress response (ISR).</text>
</comment>
<keyword evidence="7" id="KW-0418">Kinase</keyword>
<dbReference type="GO" id="GO:0004694">
    <property type="term" value="F:eukaryotic translation initiation factor 2alpha kinase activity"/>
    <property type="evidence" value="ECO:0007669"/>
    <property type="project" value="TreeGrafter"/>
</dbReference>
<accession>A0A2K5D346</accession>
<protein>
    <recommendedName>
        <fullName evidence="11">Eukaryotic translation initiation factor 2-alpha kinase 1</fullName>
        <ecNumber evidence="1">2.7.11.1</ecNumber>
    </recommendedName>
    <alternativeName>
        <fullName evidence="12">Hemin-sensitive initiation factor 2-alpha kinase</fullName>
    </alternativeName>
</protein>
<evidence type="ECO:0000256" key="10">
    <source>
        <dbReference type="ARBA" id="ARBA00023157"/>
    </source>
</evidence>
<evidence type="ECO:0000256" key="1">
    <source>
        <dbReference type="ARBA" id="ARBA00012513"/>
    </source>
</evidence>
<dbReference type="STRING" id="37293.ENSANAP00000015374"/>
<dbReference type="Ensembl" id="ENSANAT00000033213.1">
    <property type="protein sequence ID" value="ENSANAP00000015374.1"/>
    <property type="gene ID" value="ENSANAG00000025564.1"/>
</dbReference>
<reference evidence="17" key="1">
    <citation type="submission" date="2025-08" db="UniProtKB">
        <authorList>
            <consortium name="Ensembl"/>
        </authorList>
    </citation>
    <scope>IDENTIFICATION</scope>
</reference>
<keyword evidence="3" id="KW-0597">Phosphoprotein</keyword>
<dbReference type="GeneTree" id="ENSGT00940000157605"/>
<dbReference type="Proteomes" id="UP000233020">
    <property type="component" value="Unplaced"/>
</dbReference>
<evidence type="ECO:0000313" key="17">
    <source>
        <dbReference type="Ensembl" id="ENSANAP00000015374.1"/>
    </source>
</evidence>
<keyword evidence="18" id="KW-1185">Reference proteome</keyword>
<dbReference type="SUPFAM" id="SSF56112">
    <property type="entry name" value="Protein kinase-like (PK-like)"/>
    <property type="match status" value="2"/>
</dbReference>